<protein>
    <recommendedName>
        <fullName evidence="2">N-acetyltransferase domain-containing protein</fullName>
    </recommendedName>
</protein>
<comment type="caution">
    <text evidence="3">The sequence shown here is derived from an EMBL/GenBank/DDBJ whole genome shotgun (WGS) entry which is preliminary data.</text>
</comment>
<dbReference type="SUPFAM" id="SSF55729">
    <property type="entry name" value="Acyl-CoA N-acyltransferases (Nat)"/>
    <property type="match status" value="1"/>
</dbReference>
<dbReference type="InterPro" id="IPR050769">
    <property type="entry name" value="NAT_camello-type"/>
</dbReference>
<evidence type="ECO:0000313" key="4">
    <source>
        <dbReference type="Proteomes" id="UP000660975"/>
    </source>
</evidence>
<keyword evidence="1" id="KW-0808">Transferase</keyword>
<dbReference type="Pfam" id="PF00583">
    <property type="entry name" value="Acetyltransf_1"/>
    <property type="match status" value="1"/>
</dbReference>
<dbReference type="PANTHER" id="PTHR13947:SF37">
    <property type="entry name" value="LD18367P"/>
    <property type="match status" value="1"/>
</dbReference>
<dbReference type="EMBL" id="BMSC01000012">
    <property type="protein sequence ID" value="GGU80710.1"/>
    <property type="molecule type" value="Genomic_DNA"/>
</dbReference>
<reference evidence="3" key="2">
    <citation type="submission" date="2020-09" db="EMBL/GenBank/DDBJ databases">
        <authorList>
            <person name="Sun Q."/>
            <person name="Ohkuma M."/>
        </authorList>
    </citation>
    <scope>NUCLEOTIDE SEQUENCE</scope>
    <source>
        <strain evidence="3">JCM 4136</strain>
    </source>
</reference>
<feature type="domain" description="N-acetyltransferase" evidence="2">
    <location>
        <begin position="100"/>
        <end position="287"/>
    </location>
</feature>
<dbReference type="CDD" id="cd04301">
    <property type="entry name" value="NAT_SF"/>
    <property type="match status" value="1"/>
</dbReference>
<dbReference type="InterPro" id="IPR016181">
    <property type="entry name" value="Acyl_CoA_acyltransferase"/>
</dbReference>
<organism evidence="3 4">
    <name type="scientific">Streptomyces gougerotii</name>
    <dbReference type="NCBI Taxonomy" id="53448"/>
    <lineage>
        <taxon>Bacteria</taxon>
        <taxon>Bacillati</taxon>
        <taxon>Actinomycetota</taxon>
        <taxon>Actinomycetes</taxon>
        <taxon>Kitasatosporales</taxon>
        <taxon>Streptomycetaceae</taxon>
        <taxon>Streptomyces</taxon>
        <taxon>Streptomyces diastaticus group</taxon>
    </lineage>
</organism>
<dbReference type="Proteomes" id="UP000660975">
    <property type="component" value="Unassembled WGS sequence"/>
</dbReference>
<evidence type="ECO:0000313" key="3">
    <source>
        <dbReference type="EMBL" id="GGU80710.1"/>
    </source>
</evidence>
<dbReference type="Gene3D" id="3.40.630.30">
    <property type="match status" value="1"/>
</dbReference>
<accession>A0A8H9HQ76</accession>
<dbReference type="PANTHER" id="PTHR13947">
    <property type="entry name" value="GNAT FAMILY N-ACETYLTRANSFERASE"/>
    <property type="match status" value="1"/>
</dbReference>
<proteinExistence type="predicted"/>
<reference evidence="3" key="1">
    <citation type="journal article" date="2014" name="Int. J. Syst. Evol. Microbiol.">
        <title>Complete genome sequence of Corynebacterium casei LMG S-19264T (=DSM 44701T), isolated from a smear-ripened cheese.</title>
        <authorList>
            <consortium name="US DOE Joint Genome Institute (JGI-PGF)"/>
            <person name="Walter F."/>
            <person name="Albersmeier A."/>
            <person name="Kalinowski J."/>
            <person name="Ruckert C."/>
        </authorList>
    </citation>
    <scope>NUCLEOTIDE SEQUENCE</scope>
    <source>
        <strain evidence="3">JCM 4136</strain>
    </source>
</reference>
<evidence type="ECO:0000256" key="1">
    <source>
        <dbReference type="ARBA" id="ARBA00022679"/>
    </source>
</evidence>
<dbReference type="GO" id="GO:0008080">
    <property type="term" value="F:N-acetyltransferase activity"/>
    <property type="evidence" value="ECO:0007669"/>
    <property type="project" value="InterPro"/>
</dbReference>
<evidence type="ECO:0000259" key="2">
    <source>
        <dbReference type="PROSITE" id="PS51186"/>
    </source>
</evidence>
<dbReference type="InterPro" id="IPR000182">
    <property type="entry name" value="GNAT_dom"/>
</dbReference>
<name>A0A8H9HQ76_9ACTN</name>
<gene>
    <name evidence="3" type="ORF">GCM10010227_38870</name>
</gene>
<sequence length="287" mass="30535">MVAGEGGGLGGGGVVAVDPAAQEPLVVAVHGGRVAVGTDRAEWFPPGRLRGAPLTRSCTWVARTLVRQVRVADERLVAGGMTVVAGVEAGVRERAGRDEYVLRTASEADVPGARAVMLDTVYRDLRSGYVPRWHADIIDPAAAYLEPERCTLLVVERDGEIVATGAVRDRGPAAPPNPQWVADRFPSGSTAQLCRIYVRPEHRRHGLARRLVRELCGFAVRAGGYERVYLHTDPAVPGAEAFWRATAEEVCDERALPGGGQGIVHFEVPVAGLAGAARRDRADSVAG</sequence>
<dbReference type="PROSITE" id="PS51186">
    <property type="entry name" value="GNAT"/>
    <property type="match status" value="1"/>
</dbReference>
<dbReference type="AlphaFoldDB" id="A0A8H9HQ76"/>